<dbReference type="SUPFAM" id="SSF53041">
    <property type="entry name" value="Resolvase-like"/>
    <property type="match status" value="1"/>
</dbReference>
<dbReference type="CDD" id="cd00338">
    <property type="entry name" value="Ser_Recombinase"/>
    <property type="match status" value="1"/>
</dbReference>
<dbReference type="PROSITE" id="PS51737">
    <property type="entry name" value="RECOMBINASE_DNA_BIND"/>
    <property type="match status" value="1"/>
</dbReference>
<dbReference type="Pfam" id="PF07508">
    <property type="entry name" value="Recombinase"/>
    <property type="match status" value="1"/>
</dbReference>
<feature type="domain" description="Resolvase/invertase-type recombinase catalytic" evidence="1">
    <location>
        <begin position="35"/>
        <end position="183"/>
    </location>
</feature>
<gene>
    <name evidence="3" type="ORF">C7373_101257</name>
</gene>
<dbReference type="Pfam" id="PF13408">
    <property type="entry name" value="Zn_ribbon_recom"/>
    <property type="match status" value="1"/>
</dbReference>
<feature type="domain" description="Recombinase" evidence="2">
    <location>
        <begin position="191"/>
        <end position="316"/>
    </location>
</feature>
<dbReference type="GO" id="GO:0003677">
    <property type="term" value="F:DNA binding"/>
    <property type="evidence" value="ECO:0007669"/>
    <property type="project" value="InterPro"/>
</dbReference>
<proteinExistence type="predicted"/>
<dbReference type="Pfam" id="PF00239">
    <property type="entry name" value="Resolvase"/>
    <property type="match status" value="1"/>
</dbReference>
<accession>A0A2U1CFS8</accession>
<reference evidence="3 4" key="1">
    <citation type="submission" date="2018-04" db="EMBL/GenBank/DDBJ databases">
        <title>Genomic Encyclopedia of Type Strains, Phase IV (KMG-IV): sequencing the most valuable type-strain genomes for metagenomic binning, comparative biology and taxonomic classification.</title>
        <authorList>
            <person name="Goeker M."/>
        </authorList>
    </citation>
    <scope>NUCLEOTIDE SEQUENCE [LARGE SCALE GENOMIC DNA]</scope>
    <source>
        <strain evidence="3 4">DSM 26588</strain>
    </source>
</reference>
<dbReference type="Gene3D" id="3.40.50.1390">
    <property type="entry name" value="Resolvase, N-terminal catalytic domain"/>
    <property type="match status" value="1"/>
</dbReference>
<dbReference type="OrthoDB" id="9769353at2"/>
<dbReference type="SMART" id="SM00857">
    <property type="entry name" value="Resolvase"/>
    <property type="match status" value="1"/>
</dbReference>
<name>A0A2U1CFS8_9FIRM</name>
<dbReference type="PANTHER" id="PTHR30461:SF23">
    <property type="entry name" value="DNA RECOMBINASE-RELATED"/>
    <property type="match status" value="1"/>
</dbReference>
<evidence type="ECO:0000259" key="1">
    <source>
        <dbReference type="PROSITE" id="PS51736"/>
    </source>
</evidence>
<dbReference type="AlphaFoldDB" id="A0A2U1CFS8"/>
<dbReference type="EMBL" id="QEKK01000001">
    <property type="protein sequence ID" value="PVY59743.1"/>
    <property type="molecule type" value="Genomic_DNA"/>
</dbReference>
<dbReference type="InterPro" id="IPR025827">
    <property type="entry name" value="Zn_ribbon_recom_dom"/>
</dbReference>
<protein>
    <submittedName>
        <fullName evidence="3">DNA invertase Pin-like site-specific DNA recombinase</fullName>
    </submittedName>
</protein>
<dbReference type="Proteomes" id="UP000245778">
    <property type="component" value="Unassembled WGS sequence"/>
</dbReference>
<dbReference type="InterPro" id="IPR006119">
    <property type="entry name" value="Resolv_N"/>
</dbReference>
<dbReference type="PANTHER" id="PTHR30461">
    <property type="entry name" value="DNA-INVERTASE FROM LAMBDOID PROPHAGE"/>
    <property type="match status" value="1"/>
</dbReference>
<dbReference type="Gene3D" id="3.90.1750.20">
    <property type="entry name" value="Putative Large Serine Recombinase, Chain B, Domain 2"/>
    <property type="match status" value="1"/>
</dbReference>
<organism evidence="3 4">
    <name type="scientific">Intestinimonas butyriciproducens</name>
    <dbReference type="NCBI Taxonomy" id="1297617"/>
    <lineage>
        <taxon>Bacteria</taxon>
        <taxon>Bacillati</taxon>
        <taxon>Bacillota</taxon>
        <taxon>Clostridia</taxon>
        <taxon>Eubacteriales</taxon>
        <taxon>Intestinimonas</taxon>
    </lineage>
</organism>
<sequence length="533" mass="61251">MEKKQLTDGSMALQEKQCRVITIEATEKQQDIKLRVAAYARVSSASDDQLNSFAAQNRHYADLISGKENWSMVDIYADEGITGTSAEKREDFQRLLADCHRGLIDRILVKSISRFARNTTECLETIRELKALGISIYFEKENIDTSTMSGEMMTAIFAAFAQAESESISGNMRWSYQKRMQSGKFITCKAPFGYRLCDGRLEIVESEAQIVRLIFDRFLAGYSTTEIASEITSLGIPTRDKIPYWQHTTVCYVLQNEKYVGDSLLQKRYSTDTLPVKKKINHGNKDQYYIADSHPPIVDRLIFERAQALYQAKSSKITHSPREQYPFTMTILCGNCGTYFKRKMSKDITYWVCRKHDRQKDACVMEQIPESQIEEAVLRLYYNLKHHGEPILSQMITSLLTIRNRRMLWSLDVIELNKQISELSSQNQMLTTLKQQGLIDPDIFISQSNELTEQLRTAKLKKERLLASDGDNTIAQTQELMDILEAGPDFLDAFDAELFGELIDKIIVDSKEQLRFRLKNGLELTETIERTVR</sequence>
<comment type="caution">
    <text evidence="3">The sequence shown here is derived from an EMBL/GenBank/DDBJ whole genome shotgun (WGS) entry which is preliminary data.</text>
</comment>
<dbReference type="RefSeq" id="WP_116721492.1">
    <property type="nucleotide sequence ID" value="NZ_CP011524.1"/>
</dbReference>
<dbReference type="InterPro" id="IPR011109">
    <property type="entry name" value="DNA_bind_recombinase_dom"/>
</dbReference>
<evidence type="ECO:0000313" key="4">
    <source>
        <dbReference type="Proteomes" id="UP000245778"/>
    </source>
</evidence>
<evidence type="ECO:0000313" key="3">
    <source>
        <dbReference type="EMBL" id="PVY59743.1"/>
    </source>
</evidence>
<dbReference type="GO" id="GO:0000150">
    <property type="term" value="F:DNA strand exchange activity"/>
    <property type="evidence" value="ECO:0007669"/>
    <property type="project" value="InterPro"/>
</dbReference>
<dbReference type="PROSITE" id="PS51736">
    <property type="entry name" value="RECOMBINASES_3"/>
    <property type="match status" value="1"/>
</dbReference>
<dbReference type="GeneID" id="93228009"/>
<dbReference type="InterPro" id="IPR038109">
    <property type="entry name" value="DNA_bind_recomb_sf"/>
</dbReference>
<dbReference type="InterPro" id="IPR036162">
    <property type="entry name" value="Resolvase-like_N_sf"/>
</dbReference>
<evidence type="ECO:0000259" key="2">
    <source>
        <dbReference type="PROSITE" id="PS51737"/>
    </source>
</evidence>
<dbReference type="InterPro" id="IPR050639">
    <property type="entry name" value="SSR_resolvase"/>
</dbReference>